<reference evidence="1 2" key="1">
    <citation type="submission" date="2016-06" db="EMBL/GenBank/DDBJ databases">
        <title>Gene turnover analysis identifies the evolutionary adaptation of the extremophile Acidithiobacillus caldus.</title>
        <authorList>
            <person name="Zhang X."/>
        </authorList>
    </citation>
    <scope>NUCLEOTIDE SEQUENCE [LARGE SCALE GENOMIC DNA]</scope>
    <source>
        <strain evidence="1 2">DX</strain>
    </source>
</reference>
<dbReference type="RefSeq" id="WP_070114589.1">
    <property type="nucleotide sequence ID" value="NZ_LZYE01000326.1"/>
</dbReference>
<dbReference type="EMBL" id="LZYE01000326">
    <property type="protein sequence ID" value="OFC30571.1"/>
    <property type="molecule type" value="Genomic_DNA"/>
</dbReference>
<sequence length="62" mass="5962">MTGASLTSLAVDELGTLAMGADGDWTVAVATPTDALLAVDLAGAAATVRFVGALTAGVAERG</sequence>
<organism evidence="1 2">
    <name type="scientific">Acidithiobacillus caldus</name>
    <dbReference type="NCBI Taxonomy" id="33059"/>
    <lineage>
        <taxon>Bacteria</taxon>
        <taxon>Pseudomonadati</taxon>
        <taxon>Pseudomonadota</taxon>
        <taxon>Acidithiobacillia</taxon>
        <taxon>Acidithiobacillales</taxon>
        <taxon>Acidithiobacillaceae</taxon>
        <taxon>Acidithiobacillus</taxon>
    </lineage>
</organism>
<accession>A0A1E7YKN3</accession>
<gene>
    <name evidence="1" type="ORF">BAE27_11505</name>
</gene>
<proteinExistence type="predicted"/>
<dbReference type="Proteomes" id="UP000175616">
    <property type="component" value="Unassembled WGS sequence"/>
</dbReference>
<comment type="caution">
    <text evidence="1">The sequence shown here is derived from an EMBL/GenBank/DDBJ whole genome shotgun (WGS) entry which is preliminary data.</text>
</comment>
<protein>
    <submittedName>
        <fullName evidence="1">Uncharacterized protein</fullName>
    </submittedName>
</protein>
<evidence type="ECO:0000313" key="1">
    <source>
        <dbReference type="EMBL" id="OFC30571.1"/>
    </source>
</evidence>
<evidence type="ECO:0000313" key="2">
    <source>
        <dbReference type="Proteomes" id="UP000175616"/>
    </source>
</evidence>
<name>A0A1E7YKN3_9PROT</name>
<dbReference type="AlphaFoldDB" id="A0A1E7YKN3"/>